<dbReference type="EMBL" id="DVJK01000080">
    <property type="protein sequence ID" value="HIS66507.1"/>
    <property type="molecule type" value="Genomic_DNA"/>
</dbReference>
<reference evidence="1" key="1">
    <citation type="submission" date="2020-10" db="EMBL/GenBank/DDBJ databases">
        <authorList>
            <person name="Gilroy R."/>
        </authorList>
    </citation>
    <scope>NUCLEOTIDE SEQUENCE</scope>
    <source>
        <strain evidence="1">ChiHjej10B9-9673</strain>
    </source>
</reference>
<proteinExistence type="predicted"/>
<sequence length="55" mass="6319">MNGYKEMYLRLFNRVTDALELLDRGEADRARELLISAQREAEEMFIAQPGAESEA</sequence>
<dbReference type="AlphaFoldDB" id="A0A9D1FCJ6"/>
<reference evidence="1" key="2">
    <citation type="journal article" date="2021" name="PeerJ">
        <title>Extensive microbial diversity within the chicken gut microbiome revealed by metagenomics and culture.</title>
        <authorList>
            <person name="Gilroy R."/>
            <person name="Ravi A."/>
            <person name="Getino M."/>
            <person name="Pursley I."/>
            <person name="Horton D.L."/>
            <person name="Alikhan N.F."/>
            <person name="Baker D."/>
            <person name="Gharbi K."/>
            <person name="Hall N."/>
            <person name="Watson M."/>
            <person name="Adriaenssens E.M."/>
            <person name="Foster-Nyarko E."/>
            <person name="Jarju S."/>
            <person name="Secka A."/>
            <person name="Antonio M."/>
            <person name="Oren A."/>
            <person name="Chaudhuri R.R."/>
            <person name="La Ragione R."/>
            <person name="Hildebrand F."/>
            <person name="Pallen M.J."/>
        </authorList>
    </citation>
    <scope>NUCLEOTIDE SEQUENCE</scope>
    <source>
        <strain evidence="1">ChiHjej10B9-9673</strain>
    </source>
</reference>
<dbReference type="Proteomes" id="UP000824001">
    <property type="component" value="Unassembled WGS sequence"/>
</dbReference>
<evidence type="ECO:0000313" key="1">
    <source>
        <dbReference type="EMBL" id="HIS66507.1"/>
    </source>
</evidence>
<comment type="caution">
    <text evidence="1">The sequence shown here is derived from an EMBL/GenBank/DDBJ whole genome shotgun (WGS) entry which is preliminary data.</text>
</comment>
<gene>
    <name evidence="1" type="ORF">IAC18_02975</name>
</gene>
<name>A0A9D1FCJ6_9FIRM</name>
<accession>A0A9D1FCJ6</accession>
<protein>
    <submittedName>
        <fullName evidence="1">Uncharacterized protein</fullName>
    </submittedName>
</protein>
<organism evidence="1 2">
    <name type="scientific">Candidatus Scatomorpha merdipullorum</name>
    <dbReference type="NCBI Taxonomy" id="2840927"/>
    <lineage>
        <taxon>Bacteria</taxon>
        <taxon>Bacillati</taxon>
        <taxon>Bacillota</taxon>
        <taxon>Clostridia</taxon>
        <taxon>Eubacteriales</taxon>
        <taxon>Candidatus Scatomorpha</taxon>
    </lineage>
</organism>
<evidence type="ECO:0000313" key="2">
    <source>
        <dbReference type="Proteomes" id="UP000824001"/>
    </source>
</evidence>